<reference evidence="2 3" key="2">
    <citation type="journal article" date="2013" name="PLoS ONE">
        <title>Whole genome mapping and re-organization of the nuclear and mitochondrial genomes of Babesia microti isolates.</title>
        <authorList>
            <person name="Cornillot E."/>
            <person name="Dassouli A."/>
            <person name="Garg A."/>
            <person name="Pachikara N."/>
            <person name="Randazzo S."/>
            <person name="Depoix D."/>
            <person name="Carcy B."/>
            <person name="Delbecq S."/>
            <person name="Frutos R."/>
            <person name="Silva J.C."/>
            <person name="Sutton R."/>
            <person name="Krause P.J."/>
            <person name="Mamoun C.B."/>
        </authorList>
    </citation>
    <scope>NUCLEOTIDE SEQUENCE [LARGE SCALE GENOMIC DNA]</scope>
    <source>
        <strain evidence="2 3">RI</strain>
    </source>
</reference>
<evidence type="ECO:0000313" key="2">
    <source>
        <dbReference type="EMBL" id="CCF73533.1"/>
    </source>
</evidence>
<dbReference type="RefSeq" id="XP_012648142.1">
    <property type="nucleotide sequence ID" value="XM_012792688.1"/>
</dbReference>
<sequence>MICLVLLSSLSLLLNNAVCIFNFGGKSSSLKFYKQLEQIPIYYLKDKRGNVVKNVYNTLVKGTVSSNAWSPSRYRNPNKVVEWDVSIDSVPASIIPLFAEEKLAQAYAQHLGEGSQVVKASLADYLRWSEEFSGDTCILLPHRESLDLCTKGTGFSGTPIFITNPPITVSVKGKPKGYAFFISPFYALEILDIIMRGETVTIDEKRLSLEFYPSFTDRIKSFLGFSQTQLNGFHSKHFTAVNSKMYAISLELLSSLVYNYPELGNNVVIITNNR</sequence>
<gene>
    <name evidence="2" type="ORF">BMR1_02g01880</name>
</gene>
<evidence type="ECO:0000256" key="1">
    <source>
        <dbReference type="SAM" id="SignalP"/>
    </source>
</evidence>
<protein>
    <submittedName>
        <fullName evidence="2">Uncharacterized protein</fullName>
    </submittedName>
</protein>
<feature type="chain" id="PRO_5003710703" evidence="1">
    <location>
        <begin position="20"/>
        <end position="274"/>
    </location>
</feature>
<reference evidence="2 3" key="1">
    <citation type="journal article" date="2012" name="Nucleic Acids Res.">
        <title>Sequencing of the smallest Apicomplexan genome from the human pathogen Babesia microti.</title>
        <authorList>
            <person name="Cornillot E."/>
            <person name="Hadj-Kaddour K."/>
            <person name="Dassouli A."/>
            <person name="Noel B."/>
            <person name="Ranwez V."/>
            <person name="Vacherie B."/>
            <person name="Augagneur Y."/>
            <person name="Bres V."/>
            <person name="Duclos A."/>
            <person name="Randazzo S."/>
            <person name="Carcy B."/>
            <person name="Debierre-Grockiego F."/>
            <person name="Delbecq S."/>
            <person name="Moubri-Menage K."/>
            <person name="Shams-Eldin H."/>
            <person name="Usmani-Brown S."/>
            <person name="Bringaud F."/>
            <person name="Wincker P."/>
            <person name="Vivares C.P."/>
            <person name="Schwarz R.T."/>
            <person name="Schetters T.P."/>
            <person name="Krause P.J."/>
            <person name="Gorenflot A."/>
            <person name="Berry V."/>
            <person name="Barbe V."/>
            <person name="Ben Mamoun C."/>
        </authorList>
    </citation>
    <scope>NUCLEOTIDE SEQUENCE [LARGE SCALE GENOMIC DNA]</scope>
    <source>
        <strain evidence="2 3">RI</strain>
    </source>
</reference>
<keyword evidence="3" id="KW-1185">Reference proteome</keyword>
<accession>I7I8R2</accession>
<dbReference type="GeneID" id="24424159"/>
<dbReference type="AlphaFoldDB" id="I7I8R2"/>
<dbReference type="Proteomes" id="UP000002899">
    <property type="component" value="Chromosome II"/>
</dbReference>
<proteinExistence type="predicted"/>
<evidence type="ECO:0000313" key="3">
    <source>
        <dbReference type="Proteomes" id="UP000002899"/>
    </source>
</evidence>
<name>I7I8R2_BABMR</name>
<feature type="signal peptide" evidence="1">
    <location>
        <begin position="1"/>
        <end position="19"/>
    </location>
</feature>
<dbReference type="EMBL" id="FO082872">
    <property type="protein sequence ID" value="CCF73533.1"/>
    <property type="molecule type" value="Genomic_DNA"/>
</dbReference>
<reference evidence="2 3" key="3">
    <citation type="journal article" date="2016" name="Sci. Rep.">
        <title>Genome-wide diversity and gene expression profiling of Babesia microti isolates identify polymorphic genes that mediate host-pathogen interactions.</title>
        <authorList>
            <person name="Silva J.C."/>
            <person name="Cornillot E."/>
            <person name="McCracken C."/>
            <person name="Usmani-Brown S."/>
            <person name="Dwivedi A."/>
            <person name="Ifeonu O.O."/>
            <person name="Crabtree J."/>
            <person name="Gotia H.T."/>
            <person name="Virji A.Z."/>
            <person name="Reynes C."/>
            <person name="Colinge J."/>
            <person name="Kumar V."/>
            <person name="Lawres L."/>
            <person name="Pazzi J.E."/>
            <person name="Pablo J.V."/>
            <person name="Hung C."/>
            <person name="Brancato J."/>
            <person name="Kumari P."/>
            <person name="Orvis J."/>
            <person name="Tretina K."/>
            <person name="Chibucos M."/>
            <person name="Ott S."/>
            <person name="Sadzewicz L."/>
            <person name="Sengamalay N."/>
            <person name="Shetty A.C."/>
            <person name="Su Q."/>
            <person name="Tallon L."/>
            <person name="Fraser C.M."/>
            <person name="Frutos R."/>
            <person name="Molina D.M."/>
            <person name="Krause P.J."/>
            <person name="Ben Mamoun C."/>
        </authorList>
    </citation>
    <scope>NUCLEOTIDE SEQUENCE [LARGE SCALE GENOMIC DNA]</scope>
    <source>
        <strain evidence="2 3">RI</strain>
    </source>
</reference>
<organism evidence="2 3">
    <name type="scientific">Babesia microti (strain RI)</name>
    <dbReference type="NCBI Taxonomy" id="1133968"/>
    <lineage>
        <taxon>Eukaryota</taxon>
        <taxon>Sar</taxon>
        <taxon>Alveolata</taxon>
        <taxon>Apicomplexa</taxon>
        <taxon>Aconoidasida</taxon>
        <taxon>Piroplasmida</taxon>
        <taxon>Babesiidae</taxon>
        <taxon>Babesia</taxon>
    </lineage>
</organism>
<keyword evidence="1" id="KW-0732">Signal</keyword>
<dbReference type="VEuPathDB" id="PiroplasmaDB:BMR1_02g01880"/>
<dbReference type="KEGG" id="bmic:BMR1_02g01880"/>